<reference evidence="1 2" key="1">
    <citation type="journal article" date="2013" name="Antonie Van Leeuwenhoek">
        <title>Dongia rigui sp. nov., isolated from freshwater of a large wetland in Korea.</title>
        <authorList>
            <person name="Baik K.S."/>
            <person name="Hwang Y.M."/>
            <person name="Choi J.S."/>
            <person name="Kwon J."/>
            <person name="Seong C.N."/>
        </authorList>
    </citation>
    <scope>NUCLEOTIDE SEQUENCE [LARGE SCALE GENOMIC DNA]</scope>
    <source>
        <strain evidence="1 2">04SU4-P</strain>
    </source>
</reference>
<dbReference type="EMBL" id="JAXCLX010000001">
    <property type="protein sequence ID" value="MDY0872517.1"/>
    <property type="molecule type" value="Genomic_DNA"/>
</dbReference>
<dbReference type="RefSeq" id="WP_320500944.1">
    <property type="nucleotide sequence ID" value="NZ_JAXCLX010000001.1"/>
</dbReference>
<sequence>MATAKTLEAAMQEALAARGMQSVPAMGLATRPMPTGPDDLRNALSAPGTPENYQIMVPPDFDRDAALETKARQWFHRAGLPQGAVNGIVDAYCRHLCDGATGNEGKLAQAETELKQEWGADYPRKIAAAQSLIAKCGGAEELAEICGSTGLGNDAWLIRTLAAIAEMNPQPGVAQ</sequence>
<evidence type="ECO:0000313" key="1">
    <source>
        <dbReference type="EMBL" id="MDY0872517.1"/>
    </source>
</evidence>
<proteinExistence type="predicted"/>
<evidence type="ECO:0000313" key="2">
    <source>
        <dbReference type="Proteomes" id="UP001271769"/>
    </source>
</evidence>
<organism evidence="1 2">
    <name type="scientific">Dongia rigui</name>
    <dbReference type="NCBI Taxonomy" id="940149"/>
    <lineage>
        <taxon>Bacteria</taxon>
        <taxon>Pseudomonadati</taxon>
        <taxon>Pseudomonadota</taxon>
        <taxon>Alphaproteobacteria</taxon>
        <taxon>Rhodospirillales</taxon>
        <taxon>Dongiaceae</taxon>
        <taxon>Dongia</taxon>
    </lineage>
</organism>
<dbReference type="Proteomes" id="UP001271769">
    <property type="component" value="Unassembled WGS sequence"/>
</dbReference>
<name>A0ABU5DYV6_9PROT</name>
<comment type="caution">
    <text evidence="1">The sequence shown here is derived from an EMBL/GenBank/DDBJ whole genome shotgun (WGS) entry which is preliminary data.</text>
</comment>
<protein>
    <submittedName>
        <fullName evidence="1">Uncharacterized protein</fullName>
    </submittedName>
</protein>
<accession>A0ABU5DYV6</accession>
<gene>
    <name evidence="1" type="ORF">SMD31_11305</name>
</gene>
<keyword evidence="2" id="KW-1185">Reference proteome</keyword>